<dbReference type="PANTHER" id="PTHR31162:SF3">
    <property type="entry name" value="TRANSPORTER_MALIC ACID TRANSPORT PROTEIN, PUTATIVE-RELATED"/>
    <property type="match status" value="1"/>
</dbReference>
<gene>
    <name evidence="12" type="ORF">CCHR01_06034</name>
</gene>
<evidence type="ECO:0000313" key="12">
    <source>
        <dbReference type="EMBL" id="KAK1851289.1"/>
    </source>
</evidence>
<dbReference type="Gene3D" id="6.10.250.2790">
    <property type="match status" value="1"/>
</dbReference>
<comment type="subcellular location">
    <subcellularLocation>
        <location evidence="2">Membrane</location>
        <topology evidence="2">Multi-pass membrane protein</topology>
    </subcellularLocation>
    <subcellularLocation>
        <location evidence="1">Nucleus</location>
    </subcellularLocation>
</comment>
<dbReference type="GO" id="GO:0005654">
    <property type="term" value="C:nucleoplasm"/>
    <property type="evidence" value="ECO:0007669"/>
    <property type="project" value="UniProtKB-ARBA"/>
</dbReference>
<keyword evidence="9" id="KW-0539">Nucleus</keyword>
<evidence type="ECO:0000256" key="2">
    <source>
        <dbReference type="ARBA" id="ARBA00004141"/>
    </source>
</evidence>
<feature type="compositionally biased region" description="Basic and acidic residues" evidence="10">
    <location>
        <begin position="430"/>
        <end position="446"/>
    </location>
</feature>
<dbReference type="InterPro" id="IPR013907">
    <property type="entry name" value="Sds3"/>
</dbReference>
<feature type="transmembrane region" description="Helical" evidence="11">
    <location>
        <begin position="227"/>
        <end position="248"/>
    </location>
</feature>
<keyword evidence="6" id="KW-0805">Transcription regulation</keyword>
<feature type="region of interest" description="Disordered" evidence="10">
    <location>
        <begin position="873"/>
        <end position="939"/>
    </location>
</feature>
<accession>A0AAD9APS1</accession>
<name>A0AAD9APS1_9PEZI</name>
<protein>
    <submittedName>
        <fullName evidence="12">Deacetylase complex subunit</fullName>
    </submittedName>
</protein>
<reference evidence="12" key="1">
    <citation type="submission" date="2023-01" db="EMBL/GenBank/DDBJ databases">
        <title>Colletotrichum chrysophilum M932 genome sequence.</title>
        <authorList>
            <person name="Baroncelli R."/>
        </authorList>
    </citation>
    <scope>NUCLEOTIDE SEQUENCE</scope>
    <source>
        <strain evidence="12">M932</strain>
    </source>
</reference>
<feature type="region of interest" description="Disordered" evidence="10">
    <location>
        <begin position="984"/>
        <end position="1007"/>
    </location>
</feature>
<feature type="transmembrane region" description="Helical" evidence="11">
    <location>
        <begin position="111"/>
        <end position="133"/>
    </location>
</feature>
<dbReference type="Pfam" id="PF03595">
    <property type="entry name" value="SLAC1"/>
    <property type="match status" value="1"/>
</dbReference>
<keyword evidence="13" id="KW-1185">Reference proteome</keyword>
<feature type="region of interest" description="Disordered" evidence="10">
    <location>
        <begin position="426"/>
        <end position="466"/>
    </location>
</feature>
<comment type="caution">
    <text evidence="12">The sequence shown here is derived from an EMBL/GenBank/DDBJ whole genome shotgun (WGS) entry which is preliminary data.</text>
</comment>
<dbReference type="PANTHER" id="PTHR31162">
    <property type="entry name" value="MALIC ACID TRANSPORT PROTEIN-RELATED"/>
    <property type="match status" value="1"/>
</dbReference>
<feature type="transmembrane region" description="Helical" evidence="11">
    <location>
        <begin position="145"/>
        <end position="164"/>
    </location>
</feature>
<dbReference type="GO" id="GO:0010468">
    <property type="term" value="P:regulation of gene expression"/>
    <property type="evidence" value="ECO:0007669"/>
    <property type="project" value="UniProtKB-ARBA"/>
</dbReference>
<dbReference type="InterPro" id="IPR038665">
    <property type="entry name" value="Voltage-dep_anion_channel_sf"/>
</dbReference>
<dbReference type="Proteomes" id="UP001243330">
    <property type="component" value="Unassembled WGS sequence"/>
</dbReference>
<feature type="transmembrane region" description="Helical" evidence="11">
    <location>
        <begin position="36"/>
        <end position="63"/>
    </location>
</feature>
<dbReference type="CDD" id="cd09317">
    <property type="entry name" value="TDT_Mae1_like"/>
    <property type="match status" value="1"/>
</dbReference>
<dbReference type="InterPro" id="IPR004695">
    <property type="entry name" value="SLAC1/Mae1/Ssu1/TehA"/>
</dbReference>
<feature type="region of interest" description="Disordered" evidence="10">
    <location>
        <begin position="674"/>
        <end position="703"/>
    </location>
</feature>
<evidence type="ECO:0000256" key="4">
    <source>
        <dbReference type="ARBA" id="ARBA00022692"/>
    </source>
</evidence>
<dbReference type="InterPro" id="IPR030185">
    <property type="entry name" value="Mae1"/>
</dbReference>
<evidence type="ECO:0000256" key="7">
    <source>
        <dbReference type="ARBA" id="ARBA00023136"/>
    </source>
</evidence>
<feature type="transmembrane region" description="Helical" evidence="11">
    <location>
        <begin position="70"/>
        <end position="91"/>
    </location>
</feature>
<proteinExistence type="predicted"/>
<evidence type="ECO:0000256" key="6">
    <source>
        <dbReference type="ARBA" id="ARBA00023015"/>
    </source>
</evidence>
<sequence>MRTNSERDRFAIICINICQFGVPYVGPWLLRIMQILFWSYTAMSMLASATIYLVLWSTLVFPIHTMTPTWVFPAYPLLLTAPFASNLITAASQTNQTQVILNRTAIALSAVATQGAGCLIAFMISAAFIYRLMTQKLPRDFQRPGVFISIGPFAFTVGGIVLLGNQADKILPQGFLGTDLAVPIIKVLSVMIGLWLWGLSVWFFVVSVGSLWKYVRPANKMPFQMTWWSFVFPNTALVTATAALGKVFQNSGLQIFAHGLIADVKCPHWEFATTFSHGIVSTISDYASTKNIPIHTRQQSKSTIEPKSSHVADDFLQDFLDPSFDPAAYLNASLPPLQPSGHHASRNGGQTVPLADLSNEAQTLLSRLNVHTTRLSGTLTQLTDDILRSGSRLAYEVELLRGETLSLAETMNDTLQDDIKKFVPGGLSEATKDAPSKTTDAEERKASVGATKAEEATAATVPAEDEGAVEEPPYIKQLRTLTVVRSRLDSVIKTFGDAMDFVFPPSELSVSSSFLSVSAPEPGSDQHSTEDKGQQVLQKLRDEISQLLHKSEDPVQGIEKAAQRIEELKDLNQVWKGTAEEKGRTKFIESLAKMVEDRHRDLMKEVDQASRNQGNGIEGRARKGSVHADPAETKTYLGGYGLMSQLQKLRSGLQQFTYDLRLFSIMATNDAAPPNLGGASGHQKTGRASPAPAAQSKRDRKRQVLADKINSLQEKFNRDREVGYRDQLQKVQVDTNLVQRIDPYSEDVLSVIASLRQEHDETQGQEPLADSSRTLLQMAGPKFEDFVQGIEDLIEYRDFHLLQHMHEHERRLHQYKNEYLYKVETAKREHSALSATLRDRLVNTLLSRKIRLNKEKEALEISDSSALLLHPNQFSITNPASPGGTHGKRATRLRKDAEEFPGYSDNKKRKRNPGEDDGSPVPSRRALDPNSTTPLWQNEKLRVAAKQNGPAYSIDKLFTEKELTMAYNAAAIAAHKHILRHKAYANGGSSPGSDSGHGEDGDQDSEAWPAAPMMERTSSHATRSTRAGINQNLIDAVEGANGLELPKYLEIMHPHEPAKLPSSSMTNYFKPVRGNTDANLPQSLSQDEISSDIMVMDLFKKYDASHKPGDSIDHPNGSRRLLEASIAPYTKTPWSGFKPGPRPDPTNLREDLQPIESSVRDEAPPPMSSLAAVAAVPMSRNSSAAGGAAMSRQGSSRGKGRKNQS</sequence>
<evidence type="ECO:0000256" key="11">
    <source>
        <dbReference type="SAM" id="Phobius"/>
    </source>
</evidence>
<keyword evidence="3" id="KW-0678">Repressor</keyword>
<feature type="transmembrane region" description="Helical" evidence="11">
    <location>
        <begin position="12"/>
        <end position="30"/>
    </location>
</feature>
<feature type="region of interest" description="Disordered" evidence="10">
    <location>
        <begin position="608"/>
        <end position="629"/>
    </location>
</feature>
<evidence type="ECO:0000256" key="1">
    <source>
        <dbReference type="ARBA" id="ARBA00004123"/>
    </source>
</evidence>
<keyword evidence="8" id="KW-0804">Transcription</keyword>
<keyword evidence="4 11" id="KW-0812">Transmembrane</keyword>
<dbReference type="Pfam" id="PF08598">
    <property type="entry name" value="Sds3"/>
    <property type="match status" value="1"/>
</dbReference>
<dbReference type="EMBL" id="JAQOWY010000099">
    <property type="protein sequence ID" value="KAK1851289.1"/>
    <property type="molecule type" value="Genomic_DNA"/>
</dbReference>
<evidence type="ECO:0000256" key="9">
    <source>
        <dbReference type="ARBA" id="ARBA00023242"/>
    </source>
</evidence>
<evidence type="ECO:0000256" key="8">
    <source>
        <dbReference type="ARBA" id="ARBA00023163"/>
    </source>
</evidence>
<evidence type="ECO:0000313" key="13">
    <source>
        <dbReference type="Proteomes" id="UP001243330"/>
    </source>
</evidence>
<dbReference type="AlphaFoldDB" id="A0AAD9APS1"/>
<feature type="transmembrane region" description="Helical" evidence="11">
    <location>
        <begin position="184"/>
        <end position="206"/>
    </location>
</feature>
<evidence type="ECO:0000256" key="5">
    <source>
        <dbReference type="ARBA" id="ARBA00022989"/>
    </source>
</evidence>
<dbReference type="SMART" id="SM01401">
    <property type="entry name" value="Sds3"/>
    <property type="match status" value="1"/>
</dbReference>
<organism evidence="12 13">
    <name type="scientific">Colletotrichum chrysophilum</name>
    <dbReference type="NCBI Taxonomy" id="1836956"/>
    <lineage>
        <taxon>Eukaryota</taxon>
        <taxon>Fungi</taxon>
        <taxon>Dikarya</taxon>
        <taxon>Ascomycota</taxon>
        <taxon>Pezizomycotina</taxon>
        <taxon>Sordariomycetes</taxon>
        <taxon>Hypocreomycetidae</taxon>
        <taxon>Glomerellales</taxon>
        <taxon>Glomerellaceae</taxon>
        <taxon>Colletotrichum</taxon>
        <taxon>Colletotrichum gloeosporioides species complex</taxon>
    </lineage>
</organism>
<feature type="compositionally biased region" description="Basic and acidic residues" evidence="10">
    <location>
        <begin position="1147"/>
        <end position="1163"/>
    </location>
</feature>
<dbReference type="Gene3D" id="1.50.10.150">
    <property type="entry name" value="Voltage-dependent anion channel"/>
    <property type="match status" value="1"/>
</dbReference>
<dbReference type="GO" id="GO:0016020">
    <property type="term" value="C:membrane"/>
    <property type="evidence" value="ECO:0007669"/>
    <property type="project" value="UniProtKB-SubCell"/>
</dbReference>
<evidence type="ECO:0000256" key="3">
    <source>
        <dbReference type="ARBA" id="ARBA00022491"/>
    </source>
</evidence>
<dbReference type="GO" id="GO:0015140">
    <property type="term" value="F:malate transmembrane transporter activity"/>
    <property type="evidence" value="ECO:0007669"/>
    <property type="project" value="InterPro"/>
</dbReference>
<evidence type="ECO:0000256" key="10">
    <source>
        <dbReference type="SAM" id="MobiDB-lite"/>
    </source>
</evidence>
<keyword evidence="5 11" id="KW-1133">Transmembrane helix</keyword>
<feature type="region of interest" description="Disordered" evidence="10">
    <location>
        <begin position="1130"/>
        <end position="1205"/>
    </location>
</feature>
<keyword evidence="7 11" id="KW-0472">Membrane</keyword>